<dbReference type="EMBL" id="JAUESC010000001">
    <property type="protein sequence ID" value="KAK0608317.1"/>
    <property type="molecule type" value="Genomic_DNA"/>
</dbReference>
<protein>
    <submittedName>
        <fullName evidence="1">Uncharacterized protein</fullName>
    </submittedName>
</protein>
<accession>A0AA39TE19</accession>
<reference evidence="1" key="2">
    <citation type="submission" date="2023-06" db="EMBL/GenBank/DDBJ databases">
        <authorList>
            <person name="Swenson N.G."/>
            <person name="Wegrzyn J.L."/>
            <person name="Mcevoy S.L."/>
        </authorList>
    </citation>
    <scope>NUCLEOTIDE SEQUENCE</scope>
    <source>
        <strain evidence="1">NS2018</strain>
        <tissue evidence="1">Leaf</tissue>
    </source>
</reference>
<organism evidence="1 2">
    <name type="scientific">Acer saccharum</name>
    <name type="common">Sugar maple</name>
    <dbReference type="NCBI Taxonomy" id="4024"/>
    <lineage>
        <taxon>Eukaryota</taxon>
        <taxon>Viridiplantae</taxon>
        <taxon>Streptophyta</taxon>
        <taxon>Embryophyta</taxon>
        <taxon>Tracheophyta</taxon>
        <taxon>Spermatophyta</taxon>
        <taxon>Magnoliopsida</taxon>
        <taxon>eudicotyledons</taxon>
        <taxon>Gunneridae</taxon>
        <taxon>Pentapetalae</taxon>
        <taxon>rosids</taxon>
        <taxon>malvids</taxon>
        <taxon>Sapindales</taxon>
        <taxon>Sapindaceae</taxon>
        <taxon>Hippocastanoideae</taxon>
        <taxon>Acereae</taxon>
        <taxon>Acer</taxon>
    </lineage>
</organism>
<dbReference type="Proteomes" id="UP001168877">
    <property type="component" value="Unassembled WGS sequence"/>
</dbReference>
<proteinExistence type="predicted"/>
<evidence type="ECO:0000313" key="1">
    <source>
        <dbReference type="EMBL" id="KAK0608317.1"/>
    </source>
</evidence>
<comment type="caution">
    <text evidence="1">The sequence shown here is derived from an EMBL/GenBank/DDBJ whole genome shotgun (WGS) entry which is preliminary data.</text>
</comment>
<sequence>MGHKKSTQLTTTTITKAMERDIEDFEVLKSLHNEVMELENSTGGDCISTDVGNSTSEQVNVADAINFEVVTSKLKEAMERGLGSSTSMLSRLVGADKSDPYGKEEARMAVA</sequence>
<reference evidence="1" key="1">
    <citation type="journal article" date="2022" name="Plant J.">
        <title>Strategies of tolerance reflected in two North American maple genomes.</title>
        <authorList>
            <person name="McEvoy S.L."/>
            <person name="Sezen U.U."/>
            <person name="Trouern-Trend A."/>
            <person name="McMahon S.M."/>
            <person name="Schaberg P.G."/>
            <person name="Yang J."/>
            <person name="Wegrzyn J.L."/>
            <person name="Swenson N.G."/>
        </authorList>
    </citation>
    <scope>NUCLEOTIDE SEQUENCE</scope>
    <source>
        <strain evidence="1">NS2018</strain>
    </source>
</reference>
<keyword evidence="2" id="KW-1185">Reference proteome</keyword>
<name>A0AA39TE19_ACESA</name>
<dbReference type="AlphaFoldDB" id="A0AA39TE19"/>
<gene>
    <name evidence="1" type="ORF">LWI29_028781</name>
</gene>
<evidence type="ECO:0000313" key="2">
    <source>
        <dbReference type="Proteomes" id="UP001168877"/>
    </source>
</evidence>